<evidence type="ECO:0000313" key="4">
    <source>
        <dbReference type="Proteomes" id="UP001316803"/>
    </source>
</evidence>
<feature type="domain" description="AB hydrolase-1" evidence="2">
    <location>
        <begin position="24"/>
        <end position="105"/>
    </location>
</feature>
<dbReference type="SUPFAM" id="SSF53474">
    <property type="entry name" value="alpha/beta-Hydrolases"/>
    <property type="match status" value="1"/>
</dbReference>
<sequence>MFAQRSTSPPRPWQPPTQPNLQHIGPILAQNYTVIAPDNRDAGDSSIPPNINYTAAASASDLKGVLDFLNITSTYVFAHDKGAGMAAALAIQHPDLVQCLVLAEYALPGFGYEQTSAPAPYWDTYQNWQLAFFSVPDLAEFLMRGKEKQFLEWYFFHGSYSGPESFSQDTVDRYASSISKPGFLRAMLGPLAARTVYEDATFFRAHLNGSTLEVPLLGLGGEASLGLEPLLQASFAPVSANLEVDVVPKAGH</sequence>
<gene>
    <name evidence="3" type="ORF">OHC33_004663</name>
</gene>
<comment type="caution">
    <text evidence="3">The sequence shown here is derived from an EMBL/GenBank/DDBJ whole genome shotgun (WGS) entry which is preliminary data.</text>
</comment>
<dbReference type="PANTHER" id="PTHR43329">
    <property type="entry name" value="EPOXIDE HYDROLASE"/>
    <property type="match status" value="1"/>
</dbReference>
<evidence type="ECO:0000313" key="3">
    <source>
        <dbReference type="EMBL" id="KAK5954091.1"/>
    </source>
</evidence>
<feature type="region of interest" description="Disordered" evidence="1">
    <location>
        <begin position="1"/>
        <end position="20"/>
    </location>
</feature>
<proteinExistence type="predicted"/>
<evidence type="ECO:0000259" key="2">
    <source>
        <dbReference type="Pfam" id="PF00561"/>
    </source>
</evidence>
<dbReference type="InterPro" id="IPR000073">
    <property type="entry name" value="AB_hydrolase_1"/>
</dbReference>
<dbReference type="Pfam" id="PF00561">
    <property type="entry name" value="Abhydrolase_1"/>
    <property type="match status" value="1"/>
</dbReference>
<dbReference type="InterPro" id="IPR029058">
    <property type="entry name" value="AB_hydrolase_fold"/>
</dbReference>
<protein>
    <recommendedName>
        <fullName evidence="2">AB hydrolase-1 domain-containing protein</fullName>
    </recommendedName>
</protein>
<feature type="compositionally biased region" description="Pro residues" evidence="1">
    <location>
        <begin position="9"/>
        <end position="18"/>
    </location>
</feature>
<name>A0AAN8EUN4_9EURO</name>
<evidence type="ECO:0000256" key="1">
    <source>
        <dbReference type="SAM" id="MobiDB-lite"/>
    </source>
</evidence>
<keyword evidence="4" id="KW-1185">Reference proteome</keyword>
<dbReference type="Proteomes" id="UP001316803">
    <property type="component" value="Unassembled WGS sequence"/>
</dbReference>
<dbReference type="AlphaFoldDB" id="A0AAN8EUN4"/>
<organism evidence="3 4">
    <name type="scientific">Knufia fluminis</name>
    <dbReference type="NCBI Taxonomy" id="191047"/>
    <lineage>
        <taxon>Eukaryota</taxon>
        <taxon>Fungi</taxon>
        <taxon>Dikarya</taxon>
        <taxon>Ascomycota</taxon>
        <taxon>Pezizomycotina</taxon>
        <taxon>Eurotiomycetes</taxon>
        <taxon>Chaetothyriomycetidae</taxon>
        <taxon>Chaetothyriales</taxon>
        <taxon>Trichomeriaceae</taxon>
        <taxon>Knufia</taxon>
    </lineage>
</organism>
<dbReference type="EMBL" id="JAKLMC020000009">
    <property type="protein sequence ID" value="KAK5954091.1"/>
    <property type="molecule type" value="Genomic_DNA"/>
</dbReference>
<reference evidence="3 4" key="1">
    <citation type="submission" date="2022-12" db="EMBL/GenBank/DDBJ databases">
        <title>Genomic features and morphological characterization of a novel Knufia sp. strain isolated from spacecraft assembly facility.</title>
        <authorList>
            <person name="Teixeira M."/>
            <person name="Chander A.M."/>
            <person name="Stajich J.E."/>
            <person name="Venkateswaran K."/>
        </authorList>
    </citation>
    <scope>NUCLEOTIDE SEQUENCE [LARGE SCALE GENOMIC DNA]</scope>
    <source>
        <strain evidence="3 4">FJI-L2-BK-P2</strain>
    </source>
</reference>
<accession>A0AAN8EUN4</accession>
<dbReference type="Gene3D" id="3.40.50.1820">
    <property type="entry name" value="alpha/beta hydrolase"/>
    <property type="match status" value="1"/>
</dbReference>